<evidence type="ECO:0000313" key="12">
    <source>
        <dbReference type="EMBL" id="ROT64060.1"/>
    </source>
</evidence>
<dbReference type="Gene3D" id="2.60.40.1120">
    <property type="entry name" value="Carboxypeptidase-like, regulatory domain"/>
    <property type="match status" value="4"/>
</dbReference>
<evidence type="ECO:0000256" key="1">
    <source>
        <dbReference type="ARBA" id="ARBA00004115"/>
    </source>
</evidence>
<dbReference type="OrthoDB" id="10263633at2759"/>
<dbReference type="InterPro" id="IPR008969">
    <property type="entry name" value="CarboxyPept-like_regulatory"/>
</dbReference>
<proteinExistence type="predicted"/>
<dbReference type="SUPFAM" id="SSF49452">
    <property type="entry name" value="Starch-binding domain-like"/>
    <property type="match status" value="1"/>
</dbReference>
<evidence type="ECO:0000256" key="2">
    <source>
        <dbReference type="ARBA" id="ARBA00022692"/>
    </source>
</evidence>
<name>A0A423SIM0_PENVA</name>
<dbReference type="Pfam" id="PF22898">
    <property type="entry name" value="NOMO1-like_1st"/>
    <property type="match status" value="1"/>
</dbReference>
<keyword evidence="3 7" id="KW-0732">Signal</keyword>
<feature type="chain" id="PRO_5019362696" evidence="7">
    <location>
        <begin position="24"/>
        <end position="868"/>
    </location>
</feature>
<evidence type="ECO:0000256" key="4">
    <source>
        <dbReference type="ARBA" id="ARBA00022824"/>
    </source>
</evidence>
<gene>
    <name evidence="12" type="ORF">C7M84_018003</name>
</gene>
<dbReference type="PANTHER" id="PTHR23303">
    <property type="entry name" value="CARBOXYPEPTIDASE REGULATORY REGION-CONTAINING"/>
    <property type="match status" value="1"/>
</dbReference>
<reference evidence="12 13" key="2">
    <citation type="submission" date="2019-01" db="EMBL/GenBank/DDBJ databases">
        <title>The decoding of complex shrimp genome reveals the adaptation for benthos swimmer, frequently molting mechanism and breeding impact on genome.</title>
        <authorList>
            <person name="Sun Y."/>
            <person name="Gao Y."/>
            <person name="Yu Y."/>
        </authorList>
    </citation>
    <scope>NUCLEOTIDE SEQUENCE [LARGE SCALE GENOMIC DNA]</scope>
    <source>
        <tissue evidence="12">Muscle</tissue>
    </source>
</reference>
<keyword evidence="2" id="KW-0812">Transmembrane</keyword>
<evidence type="ECO:0000259" key="11">
    <source>
        <dbReference type="Pfam" id="PF23141"/>
    </source>
</evidence>
<keyword evidence="4" id="KW-0256">Endoplasmic reticulum</keyword>
<dbReference type="Pfam" id="PF22902">
    <property type="entry name" value="NOMO1-like_9th"/>
    <property type="match status" value="1"/>
</dbReference>
<evidence type="ECO:0000256" key="3">
    <source>
        <dbReference type="ARBA" id="ARBA00022729"/>
    </source>
</evidence>
<evidence type="ECO:0000256" key="5">
    <source>
        <dbReference type="ARBA" id="ARBA00022989"/>
    </source>
</evidence>
<dbReference type="SUPFAM" id="SSF49478">
    <property type="entry name" value="Cna protein B-type domain"/>
    <property type="match status" value="1"/>
</dbReference>
<keyword evidence="6" id="KW-0472">Membrane</keyword>
<feature type="signal peptide" evidence="7">
    <location>
        <begin position="1"/>
        <end position="23"/>
    </location>
</feature>
<dbReference type="InterPro" id="IPR055075">
    <property type="entry name" value="NOMO-like_N"/>
</dbReference>
<reference evidence="12 13" key="1">
    <citation type="submission" date="2018-04" db="EMBL/GenBank/DDBJ databases">
        <authorList>
            <person name="Zhang X."/>
            <person name="Yuan J."/>
            <person name="Li F."/>
            <person name="Xiang J."/>
        </authorList>
    </citation>
    <scope>NUCLEOTIDE SEQUENCE [LARGE SCALE GENOMIC DNA]</scope>
    <source>
        <tissue evidence="12">Muscle</tissue>
    </source>
</reference>
<accession>A0A423SIM0</accession>
<comment type="caution">
    <text evidence="12">The sequence shown here is derived from an EMBL/GenBank/DDBJ whole genome shotgun (WGS) entry which is preliminary data.</text>
</comment>
<sequence length="868" mass="93391">MTGRPVLFSFFLFLSAFWGPCLANDVLGCGGYVRSEFEINYSQVGIKLFTKQGNLKYETECAPNNGYYFIPLYDKGNYIIKVSPPPGWSFEPEEVSLKVDGETDACSLGQDINFHFQGFAVIGKVVSIGSDSGPEGVIVSLYKDDSLVQTTKTDADGSYVFTPLSSGVYTVVASHPTWTLLIDRVTVEVADENGDAGSSLVVGGYSLKGSVMSDGQPTPGVSFVFHSKENPAVTPKCISDSPKGYQNVIGVPVLCHVVSDEKGVFLFGSVSPGTYVLTPFFQSDTTKYEVTPDKQEIVVGHEDITLQQPFKVEGFSISGIVRKSAGKDPVVGAKVVLDKTRSATTDTEGRYTFQNVQSGKHKIRVTTASMYTASIKLSSAADEAGMRFGPVEHVFTVTSEPVSDLVFSQFLGEVTGKVTCLEKCPDLTLVLRPSRASSGAPQTTIASDGKFVFKDIVPGSYQLSIQKDEWCWKHKVVPVTINTQNVEVSLEQIGYQLTVASSHETTLSYSTSNGATGTVVAQKGNTVVCVSASGVYTFTPVGCHKFGSSQIQWDTAAPKLISLSATKHQLTGAIRASEVASFTVGVKSGGQVSILGPLNPSPEDPNLFVFEHWVQEGETIVLTPGSPTNLYQYEPSSHTVTMPEDCVLDAVTFKAERALFIYGRVTPPLGGVTINVEGNGEIHTYTTDADGKYTAGPLDNSVQYSVSAEKKGYVMNALKEKGHFEAYKLAEVIVEVKDENGTPLPGVLISMSGGKSYRQNSLTENDGTIAFLSLTPGDYFLRPMMKEYNFDPPSKMVTVDEGATIMVGISGIRIAYSIYGQTASLSGEPETDVVVEAVGQGSECEQYQEEAVSDNQGAFRIRGLLPKV</sequence>
<evidence type="ECO:0000259" key="9">
    <source>
        <dbReference type="Pfam" id="PF22902"/>
    </source>
</evidence>
<dbReference type="AlphaFoldDB" id="A0A423SIM0"/>
<keyword evidence="5" id="KW-1133">Transmembrane helix</keyword>
<protein>
    <submittedName>
        <fullName evidence="12">Putative nodal modulator 1</fullName>
    </submittedName>
</protein>
<feature type="domain" description="NOMO second beta-sandwich" evidence="10">
    <location>
        <begin position="414"/>
        <end position="489"/>
    </location>
</feature>
<evidence type="ECO:0000256" key="7">
    <source>
        <dbReference type="SAM" id="SignalP"/>
    </source>
</evidence>
<dbReference type="InterPro" id="IPR013783">
    <property type="entry name" value="Ig-like_fold"/>
</dbReference>
<dbReference type="Pfam" id="PF23141">
    <property type="entry name" value="Ig_NOMO"/>
    <property type="match status" value="1"/>
</dbReference>
<dbReference type="SUPFAM" id="SSF49464">
    <property type="entry name" value="Carboxypeptidase regulatory domain-like"/>
    <property type="match status" value="1"/>
</dbReference>
<dbReference type="InterPro" id="IPR051417">
    <property type="entry name" value="SDr/BOS_complex"/>
</dbReference>
<dbReference type="Pfam" id="PF22904">
    <property type="entry name" value="NOMO1-like_2nd"/>
    <property type="match status" value="2"/>
</dbReference>
<feature type="domain" description="NOMO seventh transthyretin-like" evidence="11">
    <location>
        <begin position="497"/>
        <end position="567"/>
    </location>
</feature>
<dbReference type="STRING" id="6689.A0A423SIM0"/>
<dbReference type="GO" id="GO:0005789">
    <property type="term" value="C:endoplasmic reticulum membrane"/>
    <property type="evidence" value="ECO:0007669"/>
    <property type="project" value="UniProtKB-SubCell"/>
</dbReference>
<dbReference type="InterPro" id="IPR056319">
    <property type="entry name" value="NOMO_7th"/>
</dbReference>
<dbReference type="GO" id="GO:0030246">
    <property type="term" value="F:carbohydrate binding"/>
    <property type="evidence" value="ECO:0007669"/>
    <property type="project" value="InterPro"/>
</dbReference>
<feature type="domain" description="NOMO second beta-sandwich" evidence="10">
    <location>
        <begin position="116"/>
        <end position="202"/>
    </location>
</feature>
<dbReference type="InterPro" id="IPR013784">
    <property type="entry name" value="Carb-bd-like_fold"/>
</dbReference>
<organism evidence="12 13">
    <name type="scientific">Penaeus vannamei</name>
    <name type="common">Whiteleg shrimp</name>
    <name type="synonym">Litopenaeus vannamei</name>
    <dbReference type="NCBI Taxonomy" id="6689"/>
    <lineage>
        <taxon>Eukaryota</taxon>
        <taxon>Metazoa</taxon>
        <taxon>Ecdysozoa</taxon>
        <taxon>Arthropoda</taxon>
        <taxon>Crustacea</taxon>
        <taxon>Multicrustacea</taxon>
        <taxon>Malacostraca</taxon>
        <taxon>Eumalacostraca</taxon>
        <taxon>Eucarida</taxon>
        <taxon>Decapoda</taxon>
        <taxon>Dendrobranchiata</taxon>
        <taxon>Penaeoidea</taxon>
        <taxon>Penaeidae</taxon>
        <taxon>Penaeus</taxon>
    </lineage>
</organism>
<dbReference type="Gene3D" id="2.60.40.10">
    <property type="entry name" value="Immunoglobulins"/>
    <property type="match status" value="1"/>
</dbReference>
<evidence type="ECO:0000259" key="8">
    <source>
        <dbReference type="Pfam" id="PF22898"/>
    </source>
</evidence>
<keyword evidence="13" id="KW-1185">Reference proteome</keyword>
<dbReference type="InterPro" id="IPR055073">
    <property type="entry name" value="NOMO1-like_9th"/>
</dbReference>
<evidence type="ECO:0000256" key="6">
    <source>
        <dbReference type="ARBA" id="ARBA00023136"/>
    </source>
</evidence>
<dbReference type="EMBL" id="QCYY01003332">
    <property type="protein sequence ID" value="ROT64060.1"/>
    <property type="molecule type" value="Genomic_DNA"/>
</dbReference>
<dbReference type="Proteomes" id="UP000283509">
    <property type="component" value="Unassembled WGS sequence"/>
</dbReference>
<evidence type="ECO:0000259" key="10">
    <source>
        <dbReference type="Pfam" id="PF22904"/>
    </source>
</evidence>
<comment type="subcellular location">
    <subcellularLocation>
        <location evidence="1">Endoplasmic reticulum membrane</location>
        <topology evidence="1">Single-pass type I membrane protein</topology>
    </subcellularLocation>
</comment>
<feature type="domain" description="NOMO-like N-terminal beta-sandwich" evidence="8">
    <location>
        <begin position="31"/>
        <end position="114"/>
    </location>
</feature>
<dbReference type="PANTHER" id="PTHR23303:SF14">
    <property type="entry name" value="BOS COMPLEX SUBUNIT NOMO1-RELATED"/>
    <property type="match status" value="1"/>
</dbReference>
<dbReference type="Pfam" id="PF13620">
    <property type="entry name" value="CarboxypepD_reg"/>
    <property type="match status" value="1"/>
</dbReference>
<feature type="domain" description="NOMO-like ninth beta-sandwich" evidence="9">
    <location>
        <begin position="658"/>
        <end position="727"/>
    </location>
</feature>
<evidence type="ECO:0000313" key="13">
    <source>
        <dbReference type="Proteomes" id="UP000283509"/>
    </source>
</evidence>
<dbReference type="InterPro" id="IPR055074">
    <property type="entry name" value="NOMO1-3_2nd"/>
</dbReference>